<name>A0A4R5DB20_9BACT</name>
<keyword evidence="2" id="KW-1185">Reference proteome</keyword>
<organism evidence="1 2">
    <name type="scientific">Dyadobacter psychrotolerans</name>
    <dbReference type="NCBI Taxonomy" id="2541721"/>
    <lineage>
        <taxon>Bacteria</taxon>
        <taxon>Pseudomonadati</taxon>
        <taxon>Bacteroidota</taxon>
        <taxon>Cytophagia</taxon>
        <taxon>Cytophagales</taxon>
        <taxon>Spirosomataceae</taxon>
        <taxon>Dyadobacter</taxon>
    </lineage>
</organism>
<reference evidence="1 2" key="1">
    <citation type="submission" date="2019-03" db="EMBL/GenBank/DDBJ databases">
        <title>Dyadobacter AR-3-6 sp. nov., isolated from arctic soil.</title>
        <authorList>
            <person name="Chaudhary D.K."/>
        </authorList>
    </citation>
    <scope>NUCLEOTIDE SEQUENCE [LARGE SCALE GENOMIC DNA]</scope>
    <source>
        <strain evidence="1 2">AR-3-6</strain>
    </source>
</reference>
<proteinExistence type="predicted"/>
<dbReference type="EMBL" id="SMFL01000024">
    <property type="protein sequence ID" value="TDE08684.1"/>
    <property type="molecule type" value="Genomic_DNA"/>
</dbReference>
<sequence length="132" mass="14765">MKNTLIILLLITGCSKQDDKRDILKSEIAGVVIKTYDATRQYMDGTGKIDQQKIVSNFSQKSREYMKIAAVADVIFHGGAIYKNVQVISTNVNKEQNGAYVTCEGILKVTGQREKFSHNLVLENGQWKIALL</sequence>
<gene>
    <name evidence="1" type="ORF">E0F88_32150</name>
</gene>
<dbReference type="Proteomes" id="UP000294850">
    <property type="component" value="Unassembled WGS sequence"/>
</dbReference>
<dbReference type="OrthoDB" id="9828521at2"/>
<dbReference type="AlphaFoldDB" id="A0A4R5DB20"/>
<comment type="caution">
    <text evidence="1">The sequence shown here is derived from an EMBL/GenBank/DDBJ whole genome shotgun (WGS) entry which is preliminary data.</text>
</comment>
<protein>
    <submittedName>
        <fullName evidence="1">Uncharacterized protein</fullName>
    </submittedName>
</protein>
<accession>A0A4R5DB20</accession>
<evidence type="ECO:0000313" key="2">
    <source>
        <dbReference type="Proteomes" id="UP000294850"/>
    </source>
</evidence>
<evidence type="ECO:0000313" key="1">
    <source>
        <dbReference type="EMBL" id="TDE08684.1"/>
    </source>
</evidence>
<dbReference type="RefSeq" id="WP_131962674.1">
    <property type="nucleotide sequence ID" value="NZ_SMFL01000024.1"/>
</dbReference>